<proteinExistence type="predicted"/>
<dbReference type="EMBL" id="MEVH01000005">
    <property type="protein sequence ID" value="OGC52186.1"/>
    <property type="molecule type" value="Genomic_DNA"/>
</dbReference>
<evidence type="ECO:0000313" key="1">
    <source>
        <dbReference type="EMBL" id="OGC52186.1"/>
    </source>
</evidence>
<evidence type="ECO:0000313" key="2">
    <source>
        <dbReference type="Proteomes" id="UP000178771"/>
    </source>
</evidence>
<reference evidence="1 2" key="1">
    <citation type="journal article" date="2016" name="Nat. Commun.">
        <title>Thousands of microbial genomes shed light on interconnected biogeochemical processes in an aquifer system.</title>
        <authorList>
            <person name="Anantharaman K."/>
            <person name="Brown C.T."/>
            <person name="Hug L.A."/>
            <person name="Sharon I."/>
            <person name="Castelle C.J."/>
            <person name="Probst A.J."/>
            <person name="Thomas B.C."/>
            <person name="Singh A."/>
            <person name="Wilkins M.J."/>
            <person name="Karaoz U."/>
            <person name="Brodie E.L."/>
            <person name="Williams K.H."/>
            <person name="Hubbard S.S."/>
            <person name="Banfield J.F."/>
        </authorList>
    </citation>
    <scope>NUCLEOTIDE SEQUENCE [LARGE SCALE GENOMIC DNA]</scope>
</reference>
<dbReference type="AlphaFoldDB" id="A0A1F4V518"/>
<accession>A0A1F4V518</accession>
<organism evidence="1 2">
    <name type="scientific">candidate division WWE3 bacterium RIFCSPLOWO2_01_FULL_39_13</name>
    <dbReference type="NCBI Taxonomy" id="1802624"/>
    <lineage>
        <taxon>Bacteria</taxon>
        <taxon>Katanobacteria</taxon>
    </lineage>
</organism>
<dbReference type="Proteomes" id="UP000178771">
    <property type="component" value="Unassembled WGS sequence"/>
</dbReference>
<gene>
    <name evidence="1" type="ORF">A2982_01730</name>
</gene>
<comment type="caution">
    <text evidence="1">The sequence shown here is derived from an EMBL/GenBank/DDBJ whole genome shotgun (WGS) entry which is preliminary data.</text>
</comment>
<dbReference type="STRING" id="1802624.A2982_01730"/>
<evidence type="ECO:0008006" key="3">
    <source>
        <dbReference type="Google" id="ProtNLM"/>
    </source>
</evidence>
<dbReference type="Gene3D" id="3.90.1720.10">
    <property type="entry name" value="endopeptidase domain like (from Nostoc punctiforme)"/>
    <property type="match status" value="1"/>
</dbReference>
<protein>
    <recommendedName>
        <fullName evidence="3">NlpC/P60 domain-containing protein</fullName>
    </recommendedName>
</protein>
<name>A0A1F4V518_UNCKA</name>
<sequence>MAYIDLKMLNKYAVKRCRDYLELNVYGKQVVTPYYINNIQPEFIELMRESGINEELAKKVSEKYKNKLVPYGWYRGKGTPEQLSRSAETLSDRVGLSLKNATKNGVGEFMKLYGLGIDCSGFVYNLLEYAFHKTSLGNEFEASLDWRDEKKMGANYAGTFVFAGKASNPITVDQARPLDLVFIKDKSKHLHMGIFLFFDRLGLCLAQSSLVTIPSGVTRTSFRVRNKKPVFGFRPSIGSMWERLYQKGILEVRRLKIVD</sequence>